<comment type="caution">
    <text evidence="1">The sequence shown here is derived from an EMBL/GenBank/DDBJ whole genome shotgun (WGS) entry which is preliminary data.</text>
</comment>
<evidence type="ECO:0000313" key="1">
    <source>
        <dbReference type="EMBL" id="KAH9482242.1"/>
    </source>
</evidence>
<accession>A0ACB8H3H6</accession>
<evidence type="ECO:0000313" key="2">
    <source>
        <dbReference type="Proteomes" id="UP000664032"/>
    </source>
</evidence>
<dbReference type="Proteomes" id="UP000664032">
    <property type="component" value="Unassembled WGS sequence"/>
</dbReference>
<protein>
    <submittedName>
        <fullName evidence="1">Uncharacterized protein</fullName>
    </submittedName>
</protein>
<keyword evidence="2" id="KW-1185">Reference proteome</keyword>
<reference evidence="1" key="1">
    <citation type="submission" date="2021-10" db="EMBL/GenBank/DDBJ databases">
        <title>Psilocybe cubensis genome.</title>
        <authorList>
            <person name="Mckernan K.J."/>
            <person name="Crawford S."/>
            <person name="Trippe A."/>
            <person name="Kane L.T."/>
            <person name="Mclaughlin S."/>
        </authorList>
    </citation>
    <scope>NUCLEOTIDE SEQUENCE</scope>
    <source>
        <strain evidence="1">MGC-MH-2018</strain>
    </source>
</reference>
<sequence length="251" mass="27829">MPPTRRAVATSPLLDLSFQTPDKTTRGITATLLSCLPPPSKAPPCHLIWQSYTKSNTVIRLLYHPAHFPLTATLPVAASARFHAQRSSPPLPAPTSSTGIHTVTHEYLPFSFCDKLGPVHLRDNQVVAFHLTNPFRTTSASDDEQLRTSERLQIVVNFMMVIPDETSGGRNVQIAALAIAFTAFTYYVKADVGVEQAKRKTRIISSCATPYDKHMVQTDNLSKLSRCKLREPSIKSIKKQENTNKIYASEV</sequence>
<gene>
    <name evidence="1" type="ORF">JR316_0004340</name>
</gene>
<name>A0ACB8H3H6_PSICU</name>
<proteinExistence type="predicted"/>
<organism evidence="1 2">
    <name type="scientific">Psilocybe cubensis</name>
    <name type="common">Psychedelic mushroom</name>
    <name type="synonym">Stropharia cubensis</name>
    <dbReference type="NCBI Taxonomy" id="181762"/>
    <lineage>
        <taxon>Eukaryota</taxon>
        <taxon>Fungi</taxon>
        <taxon>Dikarya</taxon>
        <taxon>Basidiomycota</taxon>
        <taxon>Agaricomycotina</taxon>
        <taxon>Agaricomycetes</taxon>
        <taxon>Agaricomycetidae</taxon>
        <taxon>Agaricales</taxon>
        <taxon>Agaricineae</taxon>
        <taxon>Strophariaceae</taxon>
        <taxon>Psilocybe</taxon>
    </lineage>
</organism>
<dbReference type="EMBL" id="JAFIQS020000004">
    <property type="protein sequence ID" value="KAH9482242.1"/>
    <property type="molecule type" value="Genomic_DNA"/>
</dbReference>